<sequence length="243" mass="26105">MATDVVALDTDGLVGVWLLDEGKGEAVKDSSGNGLDGKIAQGKPKWVKGKFDGAMEFGGSDMVTVSDDDALDLEEFTLAAWVNIPKISGAWQIVASKENRNPTGRNYGLFGNINTGVIHYSFTTNAGWKSFDAKTAVTDGDWHHVAGTYDGSDFKLYLNGQVDAQVSPGTKPDTSDNLLFIGGCDIGNYWMTGAIDEVVLYDKSLSEKEINELIEDGMVVTLDVQPGGKLVTTWSQIKAQAAR</sequence>
<proteinExistence type="predicted"/>
<dbReference type="InterPro" id="IPR006558">
    <property type="entry name" value="LamG-like"/>
</dbReference>
<keyword evidence="5" id="KW-1185">Reference proteome</keyword>
<reference evidence="4" key="1">
    <citation type="submission" date="2023-03" db="EMBL/GenBank/DDBJ databases">
        <authorList>
            <person name="Steffen K."/>
            <person name="Cardenas P."/>
        </authorList>
    </citation>
    <scope>NUCLEOTIDE SEQUENCE</scope>
</reference>
<keyword evidence="1" id="KW-0732">Signal</keyword>
<comment type="caution">
    <text evidence="4">The sequence shown here is derived from an EMBL/GenBank/DDBJ whole genome shotgun (WGS) entry which is preliminary data.</text>
</comment>
<dbReference type="EMBL" id="CASHTH010001795">
    <property type="protein sequence ID" value="CAI8020011.1"/>
    <property type="molecule type" value="Genomic_DNA"/>
</dbReference>
<dbReference type="AlphaFoldDB" id="A0AA35S0L9"/>
<dbReference type="Proteomes" id="UP001174909">
    <property type="component" value="Unassembled WGS sequence"/>
</dbReference>
<organism evidence="4 5">
    <name type="scientific">Geodia barretti</name>
    <name type="common">Barrett's horny sponge</name>
    <dbReference type="NCBI Taxonomy" id="519541"/>
    <lineage>
        <taxon>Eukaryota</taxon>
        <taxon>Metazoa</taxon>
        <taxon>Porifera</taxon>
        <taxon>Demospongiae</taxon>
        <taxon>Heteroscleromorpha</taxon>
        <taxon>Tetractinellida</taxon>
        <taxon>Astrophorina</taxon>
        <taxon>Geodiidae</taxon>
        <taxon>Geodia</taxon>
    </lineage>
</organism>
<dbReference type="SMART" id="SM00560">
    <property type="entry name" value="LamGL"/>
    <property type="match status" value="1"/>
</dbReference>
<feature type="domain" description="LamG-like jellyroll fold" evidence="3">
    <location>
        <begin position="74"/>
        <end position="208"/>
    </location>
</feature>
<evidence type="ECO:0000313" key="4">
    <source>
        <dbReference type="EMBL" id="CAI8020011.1"/>
    </source>
</evidence>
<dbReference type="Pfam" id="PF13385">
    <property type="entry name" value="Laminin_G_3"/>
    <property type="match status" value="1"/>
</dbReference>
<name>A0AA35S0L9_GEOBA</name>
<evidence type="ECO:0000256" key="2">
    <source>
        <dbReference type="ARBA" id="ARBA00023157"/>
    </source>
</evidence>
<keyword evidence="2" id="KW-1015">Disulfide bond</keyword>
<evidence type="ECO:0000313" key="5">
    <source>
        <dbReference type="Proteomes" id="UP001174909"/>
    </source>
</evidence>
<evidence type="ECO:0000256" key="1">
    <source>
        <dbReference type="ARBA" id="ARBA00022729"/>
    </source>
</evidence>
<dbReference type="Gene3D" id="2.60.120.200">
    <property type="match status" value="1"/>
</dbReference>
<evidence type="ECO:0000259" key="3">
    <source>
        <dbReference type="SMART" id="SM00560"/>
    </source>
</evidence>
<gene>
    <name evidence="4" type="ORF">GBAR_LOCUS11981</name>
</gene>
<protein>
    <recommendedName>
        <fullName evidence="3">LamG-like jellyroll fold domain-containing protein</fullName>
    </recommendedName>
</protein>
<dbReference type="SUPFAM" id="SSF49899">
    <property type="entry name" value="Concanavalin A-like lectins/glucanases"/>
    <property type="match status" value="1"/>
</dbReference>
<accession>A0AA35S0L9</accession>
<dbReference type="InterPro" id="IPR013320">
    <property type="entry name" value="ConA-like_dom_sf"/>
</dbReference>